<evidence type="ECO:0000256" key="17">
    <source>
        <dbReference type="ARBA" id="ARBA00024827"/>
    </source>
</evidence>
<dbReference type="SMART" id="SM00091">
    <property type="entry name" value="PAS"/>
    <property type="match status" value="1"/>
</dbReference>
<dbReference type="SUPFAM" id="SSF55785">
    <property type="entry name" value="PYP-like sensor domain (PAS domain)"/>
    <property type="match status" value="1"/>
</dbReference>
<keyword evidence="16" id="KW-0411">Iron-sulfur</keyword>
<keyword evidence="15" id="KW-0902">Two-component regulatory system</keyword>
<dbReference type="Proteomes" id="UP000590740">
    <property type="component" value="Unassembled WGS sequence"/>
</dbReference>
<evidence type="ECO:0000256" key="4">
    <source>
        <dbReference type="ARBA" id="ARBA00012438"/>
    </source>
</evidence>
<dbReference type="GO" id="GO:0046872">
    <property type="term" value="F:metal ion binding"/>
    <property type="evidence" value="ECO:0007669"/>
    <property type="project" value="UniProtKB-KW"/>
</dbReference>
<evidence type="ECO:0000313" key="24">
    <source>
        <dbReference type="EMBL" id="MBB5035067.1"/>
    </source>
</evidence>
<reference evidence="24 25" key="1">
    <citation type="submission" date="2020-08" db="EMBL/GenBank/DDBJ databases">
        <title>Genomic Encyclopedia of Type Strains, Phase IV (KMG-IV): sequencing the most valuable type-strain genomes for metagenomic binning, comparative biology and taxonomic classification.</title>
        <authorList>
            <person name="Goeker M."/>
        </authorList>
    </citation>
    <scope>NUCLEOTIDE SEQUENCE [LARGE SCALE GENOMIC DNA]</scope>
    <source>
        <strain evidence="24 25">DSM 12252</strain>
    </source>
</reference>
<dbReference type="CDD" id="cd00130">
    <property type="entry name" value="PAS"/>
    <property type="match status" value="1"/>
</dbReference>
<evidence type="ECO:0000256" key="11">
    <source>
        <dbReference type="ARBA" id="ARBA00022741"/>
    </source>
</evidence>
<comment type="cofactor">
    <cofactor evidence="2">
        <name>[4Fe-4S] cluster</name>
        <dbReference type="ChEBI" id="CHEBI:49883"/>
    </cofactor>
</comment>
<dbReference type="AlphaFoldDB" id="A0A7W7YFF7"/>
<dbReference type="InterPro" id="IPR013767">
    <property type="entry name" value="PAS_fold"/>
</dbReference>
<dbReference type="InterPro" id="IPR035965">
    <property type="entry name" value="PAS-like_dom_sf"/>
</dbReference>
<keyword evidence="7" id="KW-0963">Cytoplasm</keyword>
<dbReference type="PRINTS" id="PR00344">
    <property type="entry name" value="BCTRLSENSOR"/>
</dbReference>
<keyword evidence="25" id="KW-1185">Reference proteome</keyword>
<dbReference type="SMART" id="SM00387">
    <property type="entry name" value="HATPase_c"/>
    <property type="match status" value="1"/>
</dbReference>
<dbReference type="PANTHER" id="PTHR24421">
    <property type="entry name" value="NITRATE/NITRITE SENSOR PROTEIN NARX-RELATED"/>
    <property type="match status" value="1"/>
</dbReference>
<dbReference type="GO" id="GO:0005737">
    <property type="term" value="C:cytoplasm"/>
    <property type="evidence" value="ECO:0007669"/>
    <property type="project" value="UniProtKB-SubCell"/>
</dbReference>
<keyword evidence="10" id="KW-0479">Metal-binding</keyword>
<keyword evidence="14" id="KW-0408">Iron</keyword>
<evidence type="ECO:0000256" key="6">
    <source>
        <dbReference type="ARBA" id="ARBA00022485"/>
    </source>
</evidence>
<comment type="subcellular location">
    <subcellularLocation>
        <location evidence="3">Cytoplasm</location>
    </subcellularLocation>
</comment>
<dbReference type="PROSITE" id="PS50112">
    <property type="entry name" value="PAS"/>
    <property type="match status" value="1"/>
</dbReference>
<evidence type="ECO:0000256" key="7">
    <source>
        <dbReference type="ARBA" id="ARBA00022490"/>
    </source>
</evidence>
<comment type="function">
    <text evidence="17">Member of the two-component regulatory system NreB/NreC involved in the control of dissimilatory nitrate/nitrite reduction in response to oxygen. NreB functions as a direct oxygen sensor histidine kinase which is autophosphorylated, in the absence of oxygen, probably at the conserved histidine residue, and transfers its phosphate group probably to a conserved aspartate residue of NreC. NreB/NreC activates the expression of the nitrate (narGHJI) and nitrite (nir) reductase operons, as well as the putative nitrate transporter gene narT.</text>
</comment>
<evidence type="ECO:0000259" key="21">
    <source>
        <dbReference type="PROSITE" id="PS50109"/>
    </source>
</evidence>
<dbReference type="PROSITE" id="PS50109">
    <property type="entry name" value="HIS_KIN"/>
    <property type="match status" value="1"/>
</dbReference>
<evidence type="ECO:0000313" key="25">
    <source>
        <dbReference type="Proteomes" id="UP000590740"/>
    </source>
</evidence>
<dbReference type="GO" id="GO:0051539">
    <property type="term" value="F:4 iron, 4 sulfur cluster binding"/>
    <property type="evidence" value="ECO:0007669"/>
    <property type="project" value="UniProtKB-KW"/>
</dbReference>
<feature type="domain" description="PAS" evidence="22">
    <location>
        <begin position="22"/>
        <end position="92"/>
    </location>
</feature>
<evidence type="ECO:0000256" key="16">
    <source>
        <dbReference type="ARBA" id="ARBA00023014"/>
    </source>
</evidence>
<evidence type="ECO:0000256" key="8">
    <source>
        <dbReference type="ARBA" id="ARBA00022553"/>
    </source>
</evidence>
<dbReference type="RefSeq" id="WP_184343484.1">
    <property type="nucleotide sequence ID" value="NZ_JACHIG010000013.1"/>
</dbReference>
<evidence type="ECO:0000256" key="5">
    <source>
        <dbReference type="ARBA" id="ARBA00017322"/>
    </source>
</evidence>
<dbReference type="InterPro" id="IPR050482">
    <property type="entry name" value="Sensor_HK_TwoCompSys"/>
</dbReference>
<evidence type="ECO:0000256" key="14">
    <source>
        <dbReference type="ARBA" id="ARBA00023004"/>
    </source>
</evidence>
<evidence type="ECO:0000256" key="19">
    <source>
        <dbReference type="ARBA" id="ARBA00059827"/>
    </source>
</evidence>
<comment type="caution">
    <text evidence="24">The sequence shown here is derived from an EMBL/GenBank/DDBJ whole genome shotgun (WGS) entry which is preliminary data.</text>
</comment>
<dbReference type="FunFam" id="3.30.450.20:FF:000060">
    <property type="entry name" value="Sensor protein FixL"/>
    <property type="match status" value="1"/>
</dbReference>
<evidence type="ECO:0000256" key="12">
    <source>
        <dbReference type="ARBA" id="ARBA00022777"/>
    </source>
</evidence>
<dbReference type="NCBIfam" id="TIGR00229">
    <property type="entry name" value="sensory_box"/>
    <property type="match status" value="1"/>
</dbReference>
<organism evidence="24 25">
    <name type="scientific">Prosthecobacter vanneervenii</name>
    <dbReference type="NCBI Taxonomy" id="48466"/>
    <lineage>
        <taxon>Bacteria</taxon>
        <taxon>Pseudomonadati</taxon>
        <taxon>Verrucomicrobiota</taxon>
        <taxon>Verrucomicrobiia</taxon>
        <taxon>Verrucomicrobiales</taxon>
        <taxon>Verrucomicrobiaceae</taxon>
        <taxon>Prosthecobacter</taxon>
    </lineage>
</organism>
<evidence type="ECO:0000256" key="9">
    <source>
        <dbReference type="ARBA" id="ARBA00022679"/>
    </source>
</evidence>
<keyword evidence="9" id="KW-0808">Transferase</keyword>
<sequence>MKKKAAPEDPSIAELQAALQASEQISSAIVETAVNAIITIDENCFIETVNSATERLFGYKREEMIGRNISMLMPQPYRSRHDRYVKNYLETGVKRIIGIGREAVAQRKDGSVFPIDLSVGEAVLPTGRRIFTGIIRDLTDRKELEDKLLHISEEEQARIGQDIHDDLCQQLAAIGCLAKVAQKNLAKSGCPEAENLAEIVQLVSKANTRARETSRGLMPVVLDSGGLMAALEELAESTARAYEIECDFRYDNPVQVADNKMSVQLFRISQEAVSNAVKHGQANRVDIHLARQSGNIVLTVRDNGVGIPDLASKGTGMGLLTMNHRAQMIGGTLKIEPRTGGGTQVICSVPAPAKNQ</sequence>
<feature type="domain" description="Histidine kinase" evidence="21">
    <location>
        <begin position="264"/>
        <end position="353"/>
    </location>
</feature>
<dbReference type="Gene3D" id="3.30.450.20">
    <property type="entry name" value="PAS domain"/>
    <property type="match status" value="1"/>
</dbReference>
<keyword evidence="8" id="KW-0597">Phosphoprotein</keyword>
<protein>
    <recommendedName>
        <fullName evidence="5">Oxygen sensor histidine kinase NreB</fullName>
        <ecNumber evidence="4">2.7.13.3</ecNumber>
    </recommendedName>
    <alternativeName>
        <fullName evidence="18">Nitrogen regulation protein B</fullName>
    </alternativeName>
    <alternativeName>
        <fullName evidence="20">Sensor protein FixL</fullName>
    </alternativeName>
</protein>
<evidence type="ECO:0000256" key="13">
    <source>
        <dbReference type="ARBA" id="ARBA00022840"/>
    </source>
</evidence>
<dbReference type="GO" id="GO:0016020">
    <property type="term" value="C:membrane"/>
    <property type="evidence" value="ECO:0007669"/>
    <property type="project" value="InterPro"/>
</dbReference>
<dbReference type="GO" id="GO:0046983">
    <property type="term" value="F:protein dimerization activity"/>
    <property type="evidence" value="ECO:0007669"/>
    <property type="project" value="InterPro"/>
</dbReference>
<evidence type="ECO:0000256" key="3">
    <source>
        <dbReference type="ARBA" id="ARBA00004496"/>
    </source>
</evidence>
<evidence type="ECO:0000259" key="22">
    <source>
        <dbReference type="PROSITE" id="PS50112"/>
    </source>
</evidence>
<dbReference type="GO" id="GO:0005524">
    <property type="term" value="F:ATP binding"/>
    <property type="evidence" value="ECO:0007669"/>
    <property type="project" value="UniProtKB-KW"/>
</dbReference>
<dbReference type="EC" id="2.7.13.3" evidence="4"/>
<proteinExistence type="predicted"/>
<gene>
    <name evidence="24" type="ORF">HNQ65_004675</name>
</gene>
<evidence type="ECO:0000259" key="23">
    <source>
        <dbReference type="PROSITE" id="PS50113"/>
    </source>
</evidence>
<evidence type="ECO:0000256" key="2">
    <source>
        <dbReference type="ARBA" id="ARBA00001966"/>
    </source>
</evidence>
<dbReference type="Gene3D" id="3.30.565.10">
    <property type="entry name" value="Histidine kinase-like ATPase, C-terminal domain"/>
    <property type="match status" value="1"/>
</dbReference>
<keyword evidence="13" id="KW-0067">ATP-binding</keyword>
<dbReference type="Pfam" id="PF00989">
    <property type="entry name" value="PAS"/>
    <property type="match status" value="1"/>
</dbReference>
<dbReference type="SUPFAM" id="SSF55874">
    <property type="entry name" value="ATPase domain of HSP90 chaperone/DNA topoisomerase II/histidine kinase"/>
    <property type="match status" value="1"/>
</dbReference>
<name>A0A7W7YFF7_9BACT</name>
<dbReference type="InterPro" id="IPR005467">
    <property type="entry name" value="His_kinase_dom"/>
</dbReference>
<dbReference type="Pfam" id="PF07730">
    <property type="entry name" value="HisKA_3"/>
    <property type="match status" value="1"/>
</dbReference>
<keyword evidence="11" id="KW-0547">Nucleotide-binding</keyword>
<dbReference type="InterPro" id="IPR000014">
    <property type="entry name" value="PAS"/>
</dbReference>
<dbReference type="InterPro" id="IPR003594">
    <property type="entry name" value="HATPase_dom"/>
</dbReference>
<comment type="catalytic activity">
    <reaction evidence="1">
        <text>ATP + protein L-histidine = ADP + protein N-phospho-L-histidine.</text>
        <dbReference type="EC" id="2.7.13.3"/>
    </reaction>
</comment>
<dbReference type="PROSITE" id="PS50113">
    <property type="entry name" value="PAC"/>
    <property type="match status" value="1"/>
</dbReference>
<comment type="function">
    <text evidence="19">Putative oxygen sensor; modulates the activity of FixJ, a transcriptional activator of nitrogen fixation fixK gene. FixL probably acts as a kinase that phosphorylates FixJ.</text>
</comment>
<feature type="domain" description="PAC" evidence="23">
    <location>
        <begin position="99"/>
        <end position="150"/>
    </location>
</feature>
<dbReference type="GO" id="GO:0000155">
    <property type="term" value="F:phosphorelay sensor kinase activity"/>
    <property type="evidence" value="ECO:0007669"/>
    <property type="project" value="InterPro"/>
</dbReference>
<evidence type="ECO:0000256" key="18">
    <source>
        <dbReference type="ARBA" id="ARBA00030800"/>
    </source>
</evidence>
<evidence type="ECO:0000256" key="1">
    <source>
        <dbReference type="ARBA" id="ARBA00000085"/>
    </source>
</evidence>
<dbReference type="InterPro" id="IPR036890">
    <property type="entry name" value="HATPase_C_sf"/>
</dbReference>
<dbReference type="InterPro" id="IPR000700">
    <property type="entry name" value="PAS-assoc_C"/>
</dbReference>
<accession>A0A7W7YFF7</accession>
<dbReference type="Gene3D" id="1.20.5.1930">
    <property type="match status" value="1"/>
</dbReference>
<keyword evidence="6" id="KW-0004">4Fe-4S</keyword>
<evidence type="ECO:0000256" key="10">
    <source>
        <dbReference type="ARBA" id="ARBA00022723"/>
    </source>
</evidence>
<dbReference type="Pfam" id="PF02518">
    <property type="entry name" value="HATPase_c"/>
    <property type="match status" value="1"/>
</dbReference>
<dbReference type="GO" id="GO:0006355">
    <property type="term" value="P:regulation of DNA-templated transcription"/>
    <property type="evidence" value="ECO:0007669"/>
    <property type="project" value="InterPro"/>
</dbReference>
<keyword evidence="12" id="KW-0418">Kinase</keyword>
<evidence type="ECO:0000256" key="20">
    <source>
        <dbReference type="ARBA" id="ARBA00070616"/>
    </source>
</evidence>
<evidence type="ECO:0000256" key="15">
    <source>
        <dbReference type="ARBA" id="ARBA00023012"/>
    </source>
</evidence>
<dbReference type="InterPro" id="IPR011712">
    <property type="entry name" value="Sig_transdc_His_kin_sub3_dim/P"/>
</dbReference>
<dbReference type="InterPro" id="IPR004358">
    <property type="entry name" value="Sig_transdc_His_kin-like_C"/>
</dbReference>
<dbReference type="EMBL" id="JACHIG010000013">
    <property type="protein sequence ID" value="MBB5035067.1"/>
    <property type="molecule type" value="Genomic_DNA"/>
</dbReference>
<dbReference type="PANTHER" id="PTHR24421:SF10">
    <property type="entry name" value="NITRATE_NITRITE SENSOR PROTEIN NARQ"/>
    <property type="match status" value="1"/>
</dbReference>
<dbReference type="CDD" id="cd16917">
    <property type="entry name" value="HATPase_UhpB-NarQ-NarX-like"/>
    <property type="match status" value="1"/>
</dbReference>